<evidence type="ECO:0000256" key="12">
    <source>
        <dbReference type="ARBA" id="ARBA00048418"/>
    </source>
</evidence>
<dbReference type="EC" id="2.1.1.386" evidence="11"/>
<organism evidence="15 16">
    <name type="scientific">Arthrobacter alpinus</name>
    <dbReference type="NCBI Taxonomy" id="656366"/>
    <lineage>
        <taxon>Bacteria</taxon>
        <taxon>Bacillati</taxon>
        <taxon>Actinomycetota</taxon>
        <taxon>Actinomycetes</taxon>
        <taxon>Micrococcales</taxon>
        <taxon>Micrococcaceae</taxon>
        <taxon>Arthrobacter</taxon>
    </lineage>
</organism>
<dbReference type="InterPro" id="IPR026610">
    <property type="entry name" value="Hen1"/>
</dbReference>
<dbReference type="InterPro" id="IPR024026">
    <property type="entry name" value="3'-RNA_MeTfrase_Hen1_bac"/>
</dbReference>
<dbReference type="OrthoDB" id="626362at2"/>
<dbReference type="Gene3D" id="3.30.1610.20">
    <property type="entry name" value="Hen1, N-terminal domain"/>
    <property type="match status" value="1"/>
</dbReference>
<dbReference type="PANTHER" id="PTHR21404">
    <property type="entry name" value="HEN1"/>
    <property type="match status" value="1"/>
</dbReference>
<keyword evidence="9" id="KW-0694">RNA-binding</keyword>
<evidence type="ECO:0000313" key="16">
    <source>
        <dbReference type="Proteomes" id="UP000059574"/>
    </source>
</evidence>
<dbReference type="Pfam" id="PF08242">
    <property type="entry name" value="Methyltransf_12"/>
    <property type="match status" value="1"/>
</dbReference>
<evidence type="ECO:0000256" key="5">
    <source>
        <dbReference type="ARBA" id="ARBA00022679"/>
    </source>
</evidence>
<evidence type="ECO:0000259" key="14">
    <source>
        <dbReference type="Pfam" id="PF12623"/>
    </source>
</evidence>
<name>A0A0S2M425_9MICC</name>
<keyword evidence="10" id="KW-0943">RNA-mediated gene silencing</keyword>
<keyword evidence="5 15" id="KW-0808">Transferase</keyword>
<dbReference type="GO" id="GO:0090486">
    <property type="term" value="F:small RNA 2'-O-methyltransferase activity"/>
    <property type="evidence" value="ECO:0007669"/>
    <property type="project" value="UniProtKB-EC"/>
</dbReference>
<dbReference type="GO" id="GO:0031047">
    <property type="term" value="P:regulatory ncRNA-mediated gene silencing"/>
    <property type="evidence" value="ECO:0007669"/>
    <property type="project" value="UniProtKB-KW"/>
</dbReference>
<reference evidence="16" key="1">
    <citation type="submission" date="2015-11" db="EMBL/GenBank/DDBJ databases">
        <authorList>
            <person name="Kumar R."/>
            <person name="Singh D."/>
            <person name="Swarnkar M.K."/>
            <person name="Singh A.K."/>
            <person name="Kumar S."/>
        </authorList>
    </citation>
    <scope>NUCLEOTIDE SEQUENCE [LARGE SCALE GENOMIC DNA]</scope>
    <source>
        <strain evidence="16">ERGS4:06</strain>
    </source>
</reference>
<dbReference type="InterPro" id="IPR013217">
    <property type="entry name" value="Methyltransf_12"/>
</dbReference>
<dbReference type="Pfam" id="PF12623">
    <property type="entry name" value="Hen1_L"/>
    <property type="match status" value="1"/>
</dbReference>
<keyword evidence="6" id="KW-0949">S-adenosyl-L-methionine</keyword>
<evidence type="ECO:0000256" key="7">
    <source>
        <dbReference type="ARBA" id="ARBA00022723"/>
    </source>
</evidence>
<dbReference type="Proteomes" id="UP000059574">
    <property type="component" value="Chromosome"/>
</dbReference>
<dbReference type="GO" id="GO:0003723">
    <property type="term" value="F:RNA binding"/>
    <property type="evidence" value="ECO:0007669"/>
    <property type="project" value="UniProtKB-KW"/>
</dbReference>
<proteinExistence type="inferred from homology"/>
<sequence length="460" mass="51352">MLVTITYIGPDASDLGYLLHKKPGKVQPFDLNVGIATVFYPEVTPKRCTAALLVEVDAIDLVRNKHIRTGTQDSLDHYINDRPYVSSSLMSVALGKVFSTAMSGRCNERPELAASPLQLVIQLSSVSVSGEPGFATSLFEPLGWRVNEVPIPLDSKFPNWGDSAYVKITLTGTMPLNDALRQIYLLLPVMEDAKHYWVSDDEVEKLMRAGAGWLETHPQREIIIQRYLAHQRGMTEKVGFLINEEGEIDTGEPAQLVPARKALRSLRVEAVLTALDEVGARRVVDMGCGEGALLQKLFSDPTFSSIVGTDVSPHMLNRAEERLGLRELSDRQKERVRLLQSSATYLDDRLRDYDAVVLMEVVEHIEPERLAALENSVFGYAQPKTVVVTTPNAEFNSLYPLLPSGSFRHPDHRFEWTRAEFDQWIVSIASTYGYSAERRSIGDADEHLGPPTQMAIFRKA</sequence>
<protein>
    <recommendedName>
        <fullName evidence="3">Small RNA 2'-O-methyltransferase</fullName>
        <ecNumber evidence="11">2.1.1.386</ecNumber>
    </recommendedName>
</protein>
<evidence type="ECO:0000256" key="4">
    <source>
        <dbReference type="ARBA" id="ARBA00022603"/>
    </source>
</evidence>
<dbReference type="GO" id="GO:0046872">
    <property type="term" value="F:metal ion binding"/>
    <property type="evidence" value="ECO:0007669"/>
    <property type="project" value="UniProtKB-KW"/>
</dbReference>
<evidence type="ECO:0000259" key="13">
    <source>
        <dbReference type="Pfam" id="PF08242"/>
    </source>
</evidence>
<dbReference type="InterPro" id="IPR038546">
    <property type="entry name" value="Hen1_N_sf"/>
</dbReference>
<evidence type="ECO:0000256" key="6">
    <source>
        <dbReference type="ARBA" id="ARBA00022691"/>
    </source>
</evidence>
<evidence type="ECO:0000256" key="1">
    <source>
        <dbReference type="ARBA" id="ARBA00001946"/>
    </source>
</evidence>
<evidence type="ECO:0000313" key="15">
    <source>
        <dbReference type="EMBL" id="ALO68272.1"/>
    </source>
</evidence>
<evidence type="ECO:0000256" key="8">
    <source>
        <dbReference type="ARBA" id="ARBA00022842"/>
    </source>
</evidence>
<feature type="domain" description="Hen1 N-terminal" evidence="14">
    <location>
        <begin position="1"/>
        <end position="237"/>
    </location>
</feature>
<dbReference type="CDD" id="cd02440">
    <property type="entry name" value="AdoMet_MTases"/>
    <property type="match status" value="1"/>
</dbReference>
<evidence type="ECO:0000256" key="11">
    <source>
        <dbReference type="ARBA" id="ARBA00035025"/>
    </source>
</evidence>
<accession>A0A0S2M425</accession>
<evidence type="ECO:0000256" key="3">
    <source>
        <dbReference type="ARBA" id="ARBA00021330"/>
    </source>
</evidence>
<dbReference type="EMBL" id="CP013200">
    <property type="protein sequence ID" value="ALO68272.1"/>
    <property type="molecule type" value="Genomic_DNA"/>
</dbReference>
<comment type="similarity">
    <text evidence="2">Belongs to the methyltransferase superfamily. HEN1 family.</text>
</comment>
<comment type="cofactor">
    <cofactor evidence="1">
        <name>Mg(2+)</name>
        <dbReference type="ChEBI" id="CHEBI:18420"/>
    </cofactor>
</comment>
<evidence type="ECO:0000256" key="2">
    <source>
        <dbReference type="ARBA" id="ARBA00009026"/>
    </source>
</evidence>
<comment type="catalytic activity">
    <reaction evidence="12">
        <text>small RNA 3'-end nucleotide + S-adenosyl-L-methionine = small RNA 3'-end 2'-O-methylnucleotide + S-adenosyl-L-homocysteine + H(+)</text>
        <dbReference type="Rhea" id="RHEA:37887"/>
        <dbReference type="Rhea" id="RHEA-COMP:10415"/>
        <dbReference type="Rhea" id="RHEA-COMP:10416"/>
        <dbReference type="ChEBI" id="CHEBI:15378"/>
        <dbReference type="ChEBI" id="CHEBI:57856"/>
        <dbReference type="ChEBI" id="CHEBI:59789"/>
        <dbReference type="ChEBI" id="CHEBI:74896"/>
        <dbReference type="ChEBI" id="CHEBI:74898"/>
        <dbReference type="EC" id="2.1.1.386"/>
    </reaction>
</comment>
<keyword evidence="4 15" id="KW-0489">Methyltransferase</keyword>
<gene>
    <name evidence="15" type="ORF">AS189_02570</name>
</gene>
<dbReference type="SUPFAM" id="SSF53335">
    <property type="entry name" value="S-adenosyl-L-methionine-dependent methyltransferases"/>
    <property type="match status" value="1"/>
</dbReference>
<reference evidence="15 16" key="2">
    <citation type="journal article" date="2016" name="J. Biotechnol.">
        <title>Complete genome sequence of Arthrobacter alpinus ERGS4:06, a yellow pigmented bacterium tolerant to cold and radiations isolated from Sikkim Himalaya.</title>
        <authorList>
            <person name="Kumar R."/>
            <person name="Singh D."/>
            <person name="Swarnkar M.K."/>
            <person name="Singh A.K."/>
            <person name="Kumar S."/>
        </authorList>
    </citation>
    <scope>NUCLEOTIDE SEQUENCE [LARGE SCALE GENOMIC DNA]</scope>
    <source>
        <strain evidence="15 16">ERGS4:06</strain>
    </source>
</reference>
<dbReference type="InterPro" id="IPR024740">
    <property type="entry name" value="Hen1_N"/>
</dbReference>
<dbReference type="Gene3D" id="3.40.50.150">
    <property type="entry name" value="Vaccinia Virus protein VP39"/>
    <property type="match status" value="1"/>
</dbReference>
<evidence type="ECO:0000256" key="10">
    <source>
        <dbReference type="ARBA" id="ARBA00023158"/>
    </source>
</evidence>
<dbReference type="NCBIfam" id="TIGR04074">
    <property type="entry name" value="bacter_Hen1"/>
    <property type="match status" value="1"/>
</dbReference>
<dbReference type="InterPro" id="IPR029063">
    <property type="entry name" value="SAM-dependent_MTases_sf"/>
</dbReference>
<keyword evidence="7" id="KW-0479">Metal-binding</keyword>
<keyword evidence="8" id="KW-0460">Magnesium</keyword>
<dbReference type="GO" id="GO:0001510">
    <property type="term" value="P:RNA methylation"/>
    <property type="evidence" value="ECO:0007669"/>
    <property type="project" value="InterPro"/>
</dbReference>
<evidence type="ECO:0000256" key="9">
    <source>
        <dbReference type="ARBA" id="ARBA00022884"/>
    </source>
</evidence>
<dbReference type="RefSeq" id="WP_062292795.1">
    <property type="nucleotide sequence ID" value="NZ_CP013200.1"/>
</dbReference>
<feature type="domain" description="Methyltransferase type 12" evidence="13">
    <location>
        <begin position="284"/>
        <end position="375"/>
    </location>
</feature>
<dbReference type="PANTHER" id="PTHR21404:SF3">
    <property type="entry name" value="SMALL RNA 2'-O-METHYLTRANSFERASE"/>
    <property type="match status" value="1"/>
</dbReference>
<dbReference type="AlphaFoldDB" id="A0A0S2M425"/>